<dbReference type="GO" id="GO:0006412">
    <property type="term" value="P:translation"/>
    <property type="evidence" value="ECO:0007669"/>
    <property type="project" value="InterPro"/>
</dbReference>
<protein>
    <submittedName>
        <fullName evidence="4">LSU ribosomal protein L29p (L35e)</fullName>
    </submittedName>
</protein>
<keyword evidence="3" id="KW-0687">Ribonucleoprotein</keyword>
<dbReference type="Gene3D" id="1.10.287.310">
    <property type="match status" value="1"/>
</dbReference>
<dbReference type="InterPro" id="IPR001854">
    <property type="entry name" value="Ribosomal_uL29"/>
</dbReference>
<dbReference type="NCBIfam" id="TIGR00012">
    <property type="entry name" value="L29"/>
    <property type="match status" value="1"/>
</dbReference>
<proteinExistence type="inferred from homology"/>
<dbReference type="SUPFAM" id="SSF46561">
    <property type="entry name" value="Ribosomal protein L29 (L29p)"/>
    <property type="match status" value="1"/>
</dbReference>
<keyword evidence="2 4" id="KW-0689">Ribosomal protein</keyword>
<accession>A0A1W1D3A8</accession>
<dbReference type="AlphaFoldDB" id="A0A1W1D3A8"/>
<dbReference type="Pfam" id="PF00831">
    <property type="entry name" value="Ribosomal_L29"/>
    <property type="match status" value="1"/>
</dbReference>
<name>A0A1W1D3A8_9ZZZZ</name>
<dbReference type="GO" id="GO:0003735">
    <property type="term" value="F:structural constituent of ribosome"/>
    <property type="evidence" value="ECO:0007669"/>
    <property type="project" value="InterPro"/>
</dbReference>
<dbReference type="PROSITE" id="PS00579">
    <property type="entry name" value="RIBOSOMAL_L29"/>
    <property type="match status" value="1"/>
</dbReference>
<evidence type="ECO:0000313" key="4">
    <source>
        <dbReference type="EMBL" id="SFV75135.1"/>
    </source>
</evidence>
<evidence type="ECO:0000256" key="1">
    <source>
        <dbReference type="ARBA" id="ARBA00009254"/>
    </source>
</evidence>
<dbReference type="InterPro" id="IPR018254">
    <property type="entry name" value="Ribosomal_uL29_CS"/>
</dbReference>
<dbReference type="EMBL" id="FPHP01000018">
    <property type="protein sequence ID" value="SFV75135.1"/>
    <property type="molecule type" value="Genomic_DNA"/>
</dbReference>
<reference evidence="4" key="1">
    <citation type="submission" date="2016-10" db="EMBL/GenBank/DDBJ databases">
        <authorList>
            <person name="de Groot N.N."/>
        </authorList>
    </citation>
    <scope>NUCLEOTIDE SEQUENCE</scope>
</reference>
<sequence length="66" mass="7499">MKYSDLAEKSSEELRVMLKEKKTELFTLKIKQKMMQLQNTSELRAAKKDIARINTALTAVAKKVGA</sequence>
<evidence type="ECO:0000256" key="3">
    <source>
        <dbReference type="ARBA" id="ARBA00023274"/>
    </source>
</evidence>
<evidence type="ECO:0000256" key="2">
    <source>
        <dbReference type="ARBA" id="ARBA00022980"/>
    </source>
</evidence>
<dbReference type="GO" id="GO:1990904">
    <property type="term" value="C:ribonucleoprotein complex"/>
    <property type="evidence" value="ECO:0007669"/>
    <property type="project" value="UniProtKB-KW"/>
</dbReference>
<organism evidence="4">
    <name type="scientific">hydrothermal vent metagenome</name>
    <dbReference type="NCBI Taxonomy" id="652676"/>
    <lineage>
        <taxon>unclassified sequences</taxon>
        <taxon>metagenomes</taxon>
        <taxon>ecological metagenomes</taxon>
    </lineage>
</organism>
<comment type="similarity">
    <text evidence="1">Belongs to the universal ribosomal protein uL29 family.</text>
</comment>
<dbReference type="InterPro" id="IPR036049">
    <property type="entry name" value="Ribosomal_uL29_sf"/>
</dbReference>
<dbReference type="HAMAP" id="MF_00374">
    <property type="entry name" value="Ribosomal_uL29"/>
    <property type="match status" value="1"/>
</dbReference>
<dbReference type="CDD" id="cd00427">
    <property type="entry name" value="Ribosomal_L29_HIP"/>
    <property type="match status" value="1"/>
</dbReference>
<gene>
    <name evidence="4" type="ORF">MNB_SM-3-1224</name>
</gene>
<dbReference type="GO" id="GO:0005840">
    <property type="term" value="C:ribosome"/>
    <property type="evidence" value="ECO:0007669"/>
    <property type="project" value="UniProtKB-KW"/>
</dbReference>